<organism evidence="14 15">
    <name type="scientific">Dimorphilus gyrociliatus</name>
    <dbReference type="NCBI Taxonomy" id="2664684"/>
    <lineage>
        <taxon>Eukaryota</taxon>
        <taxon>Metazoa</taxon>
        <taxon>Spiralia</taxon>
        <taxon>Lophotrochozoa</taxon>
        <taxon>Annelida</taxon>
        <taxon>Polychaeta</taxon>
        <taxon>Polychaeta incertae sedis</taxon>
        <taxon>Dinophilidae</taxon>
        <taxon>Dimorphilus</taxon>
    </lineage>
</organism>
<keyword evidence="15" id="KW-1185">Reference proteome</keyword>
<feature type="domain" description="Cadherin" evidence="13">
    <location>
        <begin position="128"/>
        <end position="233"/>
    </location>
</feature>
<keyword evidence="4 9" id="KW-0106">Calcium</keyword>
<proteinExistence type="predicted"/>
<dbReference type="OrthoDB" id="6252479at2759"/>
<dbReference type="Gene3D" id="2.60.40.60">
    <property type="entry name" value="Cadherins"/>
    <property type="match status" value="7"/>
</dbReference>
<feature type="signal peptide" evidence="12">
    <location>
        <begin position="1"/>
        <end position="19"/>
    </location>
</feature>
<dbReference type="PRINTS" id="PR00205">
    <property type="entry name" value="CADHERIN"/>
</dbReference>
<keyword evidence="7 11" id="KW-0472">Membrane</keyword>
<dbReference type="PROSITE" id="PS50268">
    <property type="entry name" value="CADHERIN_2"/>
    <property type="match status" value="7"/>
</dbReference>
<evidence type="ECO:0000259" key="13">
    <source>
        <dbReference type="PROSITE" id="PS50268"/>
    </source>
</evidence>
<feature type="domain" description="Cadherin" evidence="13">
    <location>
        <begin position="234"/>
        <end position="341"/>
    </location>
</feature>
<feature type="domain" description="Cadherin" evidence="13">
    <location>
        <begin position="562"/>
        <end position="664"/>
    </location>
</feature>
<dbReference type="EMBL" id="CAJFCJ010000025">
    <property type="protein sequence ID" value="CAD5125122.1"/>
    <property type="molecule type" value="Genomic_DNA"/>
</dbReference>
<feature type="domain" description="Cadherin" evidence="13">
    <location>
        <begin position="346"/>
        <end position="453"/>
    </location>
</feature>
<dbReference type="InterPro" id="IPR050174">
    <property type="entry name" value="Protocadherin/Cadherin-CA"/>
</dbReference>
<comment type="subcellular location">
    <subcellularLocation>
        <location evidence="1">Membrane</location>
        <topology evidence="1">Single-pass membrane protein</topology>
    </subcellularLocation>
</comment>
<name>A0A7I8WAF1_9ANNE</name>
<feature type="domain" description="Cadherin" evidence="13">
    <location>
        <begin position="50"/>
        <end position="127"/>
    </location>
</feature>
<evidence type="ECO:0000256" key="9">
    <source>
        <dbReference type="PROSITE-ProRule" id="PRU00043"/>
    </source>
</evidence>
<keyword evidence="5" id="KW-0130">Cell adhesion</keyword>
<dbReference type="FunFam" id="2.60.40.60:FF:000092">
    <property type="entry name" value="Protocadherin 8"/>
    <property type="match status" value="1"/>
</dbReference>
<dbReference type="GO" id="GO:0005886">
    <property type="term" value="C:plasma membrane"/>
    <property type="evidence" value="ECO:0007669"/>
    <property type="project" value="InterPro"/>
</dbReference>
<dbReference type="PANTHER" id="PTHR24028">
    <property type="entry name" value="CADHERIN-87A"/>
    <property type="match status" value="1"/>
</dbReference>
<sequence>MTSFYLVVLLFSLIKSSYQNTIVFKTKEEDPRREIGNLRHAFKTFHGQAVEFQLFRPKGSEEPQNWFDIDKVTGILKSRKTIDRDSICYAREQCFVELNVGLTVNSKVNIRQVKVLIEDIDDNIPTFNKEIFKVFVSESTAVGTRINLPIARDADSPIYGIKEYALTDDYGIFKLSVTETDSGPDPHLIIQGKLDREKKSRYKMRLEARDTKHAGSCLIIIEIQDDNDNSPICDKTSREISLAENFRKGKSVVNVTATDQDSGRNAMVVYKFGELASKAVKETFALNKSTGEVTLKNSLDYENLQIYHLPIIASDSAPDSRSTTCLVIIKVIDLNDHNPSINVQTMNGRPEAEVEEDSGPKTFVAYVTVSDPDYNSKQKIKCSLNPNGYEAWFDLRHINGNRYQLVTNKYLDREQRSRYDVEIRCVDSGSPARQSKQLLIVRIKDKNDNSPSFVENVITKTVEENNRPGTLLCQLSATDSDRGDNGRVRYAIIRTKPDLFRSYFRINSTNGTLTIVKRLDRERGEKIELDIEARDRGEPSNFAMAIVKVHVMDMNDNAPEFSKKLYNFTVLENTTSSSFIGTIEIRDRDSKPNARYLVNFTNPEDLFRFDKRNGRLSTKYLLDRERRSSYQFRMIAVDRGKSSLRSETVIRINVKDRNDNSPKFVFPSTENNSLMISSLTPSDVEVGRLLAKDPDLNPKLKYDLIDGDYFRLTPDGALLVSGNLGELFGNERLQLQVRVQDEGNNKDIQILYIQLNDSLPYHGSKTFLFDGSLFIVLIVSASAVLLLLLLVVLALGLRAAKKSKADRYNCRLQSLKVWAQNEEKDEETDDEEERDVLEKNCEHISNSTDQDWKVPPPPPPPRLVRPLLKSNVRI</sequence>
<gene>
    <name evidence="14" type="ORF">DGYR_LOCUS12557</name>
</gene>
<dbReference type="FunFam" id="2.60.40.60:FF:000002">
    <property type="entry name" value="Protocadherin alpha 2"/>
    <property type="match status" value="1"/>
</dbReference>
<dbReference type="Pfam" id="PF00028">
    <property type="entry name" value="Cadherin"/>
    <property type="match status" value="4"/>
</dbReference>
<evidence type="ECO:0000256" key="11">
    <source>
        <dbReference type="SAM" id="Phobius"/>
    </source>
</evidence>
<evidence type="ECO:0000313" key="14">
    <source>
        <dbReference type="EMBL" id="CAD5125122.1"/>
    </source>
</evidence>
<evidence type="ECO:0000256" key="3">
    <source>
        <dbReference type="ARBA" id="ARBA00022737"/>
    </source>
</evidence>
<feature type="domain" description="Cadherin" evidence="13">
    <location>
        <begin position="668"/>
        <end position="762"/>
    </location>
</feature>
<feature type="chain" id="PRO_5029831172" evidence="12">
    <location>
        <begin position="20"/>
        <end position="874"/>
    </location>
</feature>
<dbReference type="FunFam" id="2.60.40.60:FF:000266">
    <property type="entry name" value="Cadherin 23"/>
    <property type="match status" value="1"/>
</dbReference>
<evidence type="ECO:0000256" key="10">
    <source>
        <dbReference type="SAM" id="MobiDB-lite"/>
    </source>
</evidence>
<evidence type="ECO:0000256" key="4">
    <source>
        <dbReference type="ARBA" id="ARBA00022837"/>
    </source>
</evidence>
<dbReference type="AlphaFoldDB" id="A0A7I8WAF1"/>
<reference evidence="14 15" key="1">
    <citation type="submission" date="2020-08" db="EMBL/GenBank/DDBJ databases">
        <authorList>
            <person name="Hejnol A."/>
        </authorList>
    </citation>
    <scope>NUCLEOTIDE SEQUENCE [LARGE SCALE GENOMIC DNA]</scope>
</reference>
<evidence type="ECO:0000256" key="12">
    <source>
        <dbReference type="SAM" id="SignalP"/>
    </source>
</evidence>
<feature type="region of interest" description="Disordered" evidence="10">
    <location>
        <begin position="821"/>
        <end position="874"/>
    </location>
</feature>
<keyword evidence="8" id="KW-0325">Glycoprotein</keyword>
<evidence type="ECO:0000313" key="15">
    <source>
        <dbReference type="Proteomes" id="UP000549394"/>
    </source>
</evidence>
<evidence type="ECO:0000256" key="7">
    <source>
        <dbReference type="ARBA" id="ARBA00023136"/>
    </source>
</evidence>
<keyword evidence="2 11" id="KW-0812">Transmembrane</keyword>
<dbReference type="GO" id="GO:0007156">
    <property type="term" value="P:homophilic cell adhesion via plasma membrane adhesion molecules"/>
    <property type="evidence" value="ECO:0007669"/>
    <property type="project" value="InterPro"/>
</dbReference>
<evidence type="ECO:0000256" key="6">
    <source>
        <dbReference type="ARBA" id="ARBA00022989"/>
    </source>
</evidence>
<keyword evidence="3" id="KW-0677">Repeat</keyword>
<feature type="compositionally biased region" description="Pro residues" evidence="10">
    <location>
        <begin position="854"/>
        <end position="863"/>
    </location>
</feature>
<dbReference type="InterPro" id="IPR002126">
    <property type="entry name" value="Cadherin-like_dom"/>
</dbReference>
<dbReference type="FunFam" id="2.60.40.60:FF:000020">
    <property type="entry name" value="Dachsous cadherin-related 1b"/>
    <property type="match status" value="1"/>
</dbReference>
<evidence type="ECO:0000256" key="8">
    <source>
        <dbReference type="ARBA" id="ARBA00023180"/>
    </source>
</evidence>
<comment type="caution">
    <text evidence="14">The sequence shown here is derived from an EMBL/GenBank/DDBJ whole genome shotgun (WGS) entry which is preliminary data.</text>
</comment>
<dbReference type="SUPFAM" id="SSF49313">
    <property type="entry name" value="Cadherin-like"/>
    <property type="match status" value="6"/>
</dbReference>
<evidence type="ECO:0000256" key="2">
    <source>
        <dbReference type="ARBA" id="ARBA00022692"/>
    </source>
</evidence>
<dbReference type="CDD" id="cd11304">
    <property type="entry name" value="Cadherin_repeat"/>
    <property type="match status" value="5"/>
</dbReference>
<dbReference type="Proteomes" id="UP000549394">
    <property type="component" value="Unassembled WGS sequence"/>
</dbReference>
<keyword evidence="6 11" id="KW-1133">Transmembrane helix</keyword>
<dbReference type="InterPro" id="IPR020894">
    <property type="entry name" value="Cadherin_CS"/>
</dbReference>
<keyword evidence="12" id="KW-0732">Signal</keyword>
<evidence type="ECO:0000256" key="5">
    <source>
        <dbReference type="ARBA" id="ARBA00022889"/>
    </source>
</evidence>
<feature type="domain" description="Cadherin" evidence="13">
    <location>
        <begin position="454"/>
        <end position="561"/>
    </location>
</feature>
<evidence type="ECO:0000256" key="1">
    <source>
        <dbReference type="ARBA" id="ARBA00004167"/>
    </source>
</evidence>
<dbReference type="InterPro" id="IPR015919">
    <property type="entry name" value="Cadherin-like_sf"/>
</dbReference>
<dbReference type="GO" id="GO:0005509">
    <property type="term" value="F:calcium ion binding"/>
    <property type="evidence" value="ECO:0007669"/>
    <property type="project" value="UniProtKB-UniRule"/>
</dbReference>
<dbReference type="SMART" id="SM00112">
    <property type="entry name" value="CA"/>
    <property type="match status" value="7"/>
</dbReference>
<feature type="compositionally biased region" description="Acidic residues" evidence="10">
    <location>
        <begin position="823"/>
        <end position="835"/>
    </location>
</feature>
<accession>A0A7I8WAF1</accession>
<dbReference type="PROSITE" id="PS00232">
    <property type="entry name" value="CADHERIN_1"/>
    <property type="match status" value="3"/>
</dbReference>
<feature type="transmembrane region" description="Helical" evidence="11">
    <location>
        <begin position="773"/>
        <end position="797"/>
    </location>
</feature>
<protein>
    <submittedName>
        <fullName evidence="14">DgyrCDS13365</fullName>
    </submittedName>
</protein>
<dbReference type="PANTHER" id="PTHR24028:SF146">
    <property type="entry name" value="CADHERIN 96CB, ISOFORM D-RELATED"/>
    <property type="match status" value="1"/>
</dbReference>